<sequence>MKKWISKALYTSPVLAVAAVQMLSISFANELSKIAFTQIEPLYVSWWRVALTAVIMMSWRRPLSAKKRANLPKDAKTWIILAALGVAVAGMNGVFYIAIQTLNSGVAMAMEFIGPLAVAVFTGHTWREYMGAALAFLGVFVLGGAALFSIGPSSVPGIIAILCSGVLWAIYIVLGRMVAHGSSGLDNLTISLTLGWVFQSIFLAVPAVRGVVQPAAYATWARGEFGWVKLVGLLLVVTFGASIVSYLLDQVLMRRVTATRFSVMQAILPAVNLLVSVLFGSRPTWLDFVGVGVIVFAVIISFTSDEDPLPSHDLTSRHHTRVKDSEGRVEEIDIAD</sequence>
<feature type="transmembrane region" description="Helical" evidence="7">
    <location>
        <begin position="129"/>
        <end position="151"/>
    </location>
</feature>
<proteinExistence type="inferred from homology"/>
<accession>A0A261F4T8</accession>
<evidence type="ECO:0000256" key="6">
    <source>
        <dbReference type="SAM" id="MobiDB-lite"/>
    </source>
</evidence>
<dbReference type="InterPro" id="IPR000620">
    <property type="entry name" value="EamA_dom"/>
</dbReference>
<comment type="caution">
    <text evidence="9">The sequence shown here is derived from an EMBL/GenBank/DDBJ whole genome shotgun (WGS) entry which is preliminary data.</text>
</comment>
<dbReference type="RefSeq" id="WP_148140241.1">
    <property type="nucleotide sequence ID" value="NZ_JBHLWS010000013.1"/>
</dbReference>
<feature type="domain" description="EamA" evidence="8">
    <location>
        <begin position="17"/>
        <end position="149"/>
    </location>
</feature>
<evidence type="ECO:0000256" key="4">
    <source>
        <dbReference type="ARBA" id="ARBA00022989"/>
    </source>
</evidence>
<protein>
    <submittedName>
        <fullName evidence="9">Threonine transporter RhtB</fullName>
    </submittedName>
</protein>
<evidence type="ECO:0000256" key="3">
    <source>
        <dbReference type="ARBA" id="ARBA00022692"/>
    </source>
</evidence>
<gene>
    <name evidence="9" type="ORF">ALMA_0569</name>
</gene>
<feature type="transmembrane region" description="Helical" evidence="7">
    <location>
        <begin position="260"/>
        <end position="279"/>
    </location>
</feature>
<keyword evidence="3 7" id="KW-0812">Transmembrane</keyword>
<dbReference type="Pfam" id="PF00892">
    <property type="entry name" value="EamA"/>
    <property type="match status" value="2"/>
</dbReference>
<evidence type="ECO:0000313" key="10">
    <source>
        <dbReference type="Proteomes" id="UP000243657"/>
    </source>
</evidence>
<name>A0A261F4T8_9BIFI</name>
<keyword evidence="4 7" id="KW-1133">Transmembrane helix</keyword>
<feature type="region of interest" description="Disordered" evidence="6">
    <location>
        <begin position="313"/>
        <end position="336"/>
    </location>
</feature>
<dbReference type="AlphaFoldDB" id="A0A261F4T8"/>
<dbReference type="SUPFAM" id="SSF103481">
    <property type="entry name" value="Multidrug resistance efflux transporter EmrE"/>
    <property type="match status" value="2"/>
</dbReference>
<keyword evidence="10" id="KW-1185">Reference proteome</keyword>
<feature type="transmembrane region" description="Helical" evidence="7">
    <location>
        <begin position="187"/>
        <end position="207"/>
    </location>
</feature>
<evidence type="ECO:0000313" key="9">
    <source>
        <dbReference type="EMBL" id="OZG54108.1"/>
    </source>
</evidence>
<evidence type="ECO:0000256" key="2">
    <source>
        <dbReference type="ARBA" id="ARBA00007362"/>
    </source>
</evidence>
<comment type="subcellular location">
    <subcellularLocation>
        <location evidence="1">Membrane</location>
        <topology evidence="1">Multi-pass membrane protein</topology>
    </subcellularLocation>
</comment>
<feature type="compositionally biased region" description="Basic and acidic residues" evidence="6">
    <location>
        <begin position="322"/>
        <end position="336"/>
    </location>
</feature>
<organism evidence="9 10">
    <name type="scientific">Alloscardovia macacae</name>
    <dbReference type="NCBI Taxonomy" id="1160091"/>
    <lineage>
        <taxon>Bacteria</taxon>
        <taxon>Bacillati</taxon>
        <taxon>Actinomycetota</taxon>
        <taxon>Actinomycetes</taxon>
        <taxon>Bifidobacteriales</taxon>
        <taxon>Bifidobacteriaceae</taxon>
        <taxon>Alloscardovia</taxon>
    </lineage>
</organism>
<dbReference type="PANTHER" id="PTHR32322">
    <property type="entry name" value="INNER MEMBRANE TRANSPORTER"/>
    <property type="match status" value="1"/>
</dbReference>
<evidence type="ECO:0000259" key="8">
    <source>
        <dbReference type="Pfam" id="PF00892"/>
    </source>
</evidence>
<dbReference type="GO" id="GO:0016020">
    <property type="term" value="C:membrane"/>
    <property type="evidence" value="ECO:0007669"/>
    <property type="project" value="UniProtKB-SubCell"/>
</dbReference>
<dbReference type="PANTHER" id="PTHR32322:SF2">
    <property type="entry name" value="EAMA DOMAIN-CONTAINING PROTEIN"/>
    <property type="match status" value="1"/>
</dbReference>
<dbReference type="EMBL" id="MWWT01000005">
    <property type="protein sequence ID" value="OZG54108.1"/>
    <property type="molecule type" value="Genomic_DNA"/>
</dbReference>
<feature type="transmembrane region" description="Helical" evidence="7">
    <location>
        <begin position="157"/>
        <end position="175"/>
    </location>
</feature>
<comment type="similarity">
    <text evidence="2">Belongs to the EamA transporter family.</text>
</comment>
<dbReference type="Proteomes" id="UP000243657">
    <property type="component" value="Unassembled WGS sequence"/>
</dbReference>
<keyword evidence="5 7" id="KW-0472">Membrane</keyword>
<feature type="transmembrane region" description="Helical" evidence="7">
    <location>
        <begin position="79"/>
        <end position="99"/>
    </location>
</feature>
<feature type="transmembrane region" description="Helical" evidence="7">
    <location>
        <begin position="227"/>
        <end position="248"/>
    </location>
</feature>
<dbReference type="InterPro" id="IPR050638">
    <property type="entry name" value="AA-Vitamin_Transporters"/>
</dbReference>
<reference evidence="9 10" key="1">
    <citation type="journal article" date="2017" name="BMC Genomics">
        <title>Comparative genomic and phylogenomic analyses of the Bifidobacteriaceae family.</title>
        <authorList>
            <person name="Lugli G.A."/>
            <person name="Milani C."/>
            <person name="Turroni F."/>
            <person name="Duranti S."/>
            <person name="Mancabelli L."/>
            <person name="Mangifesta M."/>
            <person name="Ferrario C."/>
            <person name="Modesto M."/>
            <person name="Mattarelli P."/>
            <person name="Jiri K."/>
            <person name="van Sinderen D."/>
            <person name="Ventura M."/>
        </authorList>
    </citation>
    <scope>NUCLEOTIDE SEQUENCE [LARGE SCALE GENOMIC DNA]</scope>
    <source>
        <strain evidence="9 10">DSM 24762</strain>
    </source>
</reference>
<feature type="transmembrane region" description="Helical" evidence="7">
    <location>
        <begin position="285"/>
        <end position="303"/>
    </location>
</feature>
<evidence type="ECO:0000256" key="5">
    <source>
        <dbReference type="ARBA" id="ARBA00023136"/>
    </source>
</evidence>
<feature type="domain" description="EamA" evidence="8">
    <location>
        <begin position="156"/>
        <end position="302"/>
    </location>
</feature>
<evidence type="ECO:0000256" key="7">
    <source>
        <dbReference type="SAM" id="Phobius"/>
    </source>
</evidence>
<evidence type="ECO:0000256" key="1">
    <source>
        <dbReference type="ARBA" id="ARBA00004141"/>
    </source>
</evidence>
<dbReference type="InterPro" id="IPR037185">
    <property type="entry name" value="EmrE-like"/>
</dbReference>